<feature type="domain" description="Nephrocystin 3-like N-terminal" evidence="2">
    <location>
        <begin position="366"/>
        <end position="526"/>
    </location>
</feature>
<dbReference type="Gene3D" id="3.40.50.300">
    <property type="entry name" value="P-loop containing nucleotide triphosphate hydrolases"/>
    <property type="match status" value="1"/>
</dbReference>
<protein>
    <recommendedName>
        <fullName evidence="2">Nephrocystin 3-like N-terminal domain-containing protein</fullName>
    </recommendedName>
</protein>
<proteinExistence type="predicted"/>
<dbReference type="OrthoDB" id="538223at2759"/>
<keyword evidence="1" id="KW-0677">Repeat</keyword>
<dbReference type="PANTHER" id="PTHR10039">
    <property type="entry name" value="AMELOGENIN"/>
    <property type="match status" value="1"/>
</dbReference>
<sequence length="904" mass="99451">MAASSDTSAAKSYEVTTVEATGLTPVRFKLGRFFTTHVQIDAGNLSWTTPGVKWRKDGTMRWDDKIVIPPSAGSTKVTFSLFRDTTLIGRAEIDLSGAPAKSNEDAVLSLQHKDKETGKLTVRVAESSTTALSNVMDRLEDVTANLTAPAPALTAVADITSATGDAVTSIVQSDLVGSLTSLLGSIDILLTLGDAIAKVHPWAGLAWSVLSVGLKLVKAQQDRNEKITTLIETMQALYLIVAGADNLADERIQNVLERVLKQTVICAFFVQEYARRGSFAGKALTEFLSSTDALVAGYQATFAKLRDEFTGRIATQTALNIDSIATTVNDIRSDQLLDKLRPAAMDKSKRDVCLPKTRQDVIEMIMDWYSDGSEGRESALWLYGLAGAGKSTLSNTIARMMGRADGVNLLGAFFFFDRNVTEANASTVIRTIAYQLAQFDPTIGAKIEQTIKAFPDIASEPLTVQFSKLLSNTALGDVPWSRGPVLVIIDALDESGSEAGRQDLMRTLSEGVSQLPSFLRLLIVSRRERDILEQFKHSPIRREELRIDTKTGQEDIDAFIRSRLREIREANIDYMGEALKDWPDEGEIHTLGGLASGHFIWAATACRMIAVSGDPRKAMSALLEHQPADSSANSFASLHKLYKTALGPSEVWADPSFCTNFRSILGVIVCAQVPLSCMTIDSVLASRLQPAERRLPSLQTVSRFGSVIDWSTTGPIRILHASFHDYLTAHGQGEPWEIDVEQCQVQLAYGCIALLEELRENMCNLVLPLPVPENPSLSEGISYASKFWVEHVCSITNVPDGLAEVIYHFLQEHLLHWMEALGIMKAHGVAIHSLSRLLQWTQKHCAQSDLYHFVHDAHRFAQYFSSTIEKHPLLIYTSAIPFTPHDTLIYKTFHHNKLPHVVSG</sequence>
<dbReference type="InterPro" id="IPR056884">
    <property type="entry name" value="NPHP3-like_N"/>
</dbReference>
<evidence type="ECO:0000256" key="1">
    <source>
        <dbReference type="ARBA" id="ARBA00022737"/>
    </source>
</evidence>
<dbReference type="EMBL" id="KV417522">
    <property type="protein sequence ID" value="KZP25176.1"/>
    <property type="molecule type" value="Genomic_DNA"/>
</dbReference>
<dbReference type="AlphaFoldDB" id="A0A166NMK0"/>
<name>A0A166NMK0_9AGAM</name>
<dbReference type="Pfam" id="PF24883">
    <property type="entry name" value="NPHP3_N"/>
    <property type="match status" value="1"/>
</dbReference>
<dbReference type="STRING" id="436010.A0A166NMK0"/>
<dbReference type="SUPFAM" id="SSF52540">
    <property type="entry name" value="P-loop containing nucleoside triphosphate hydrolases"/>
    <property type="match status" value="1"/>
</dbReference>
<dbReference type="PANTHER" id="PTHR10039:SF17">
    <property type="entry name" value="FUNGAL STAND N-TERMINAL GOODBYE DOMAIN-CONTAINING PROTEIN-RELATED"/>
    <property type="match status" value="1"/>
</dbReference>
<reference evidence="3 4" key="1">
    <citation type="journal article" date="2016" name="Mol. Biol. Evol.">
        <title>Comparative Genomics of Early-Diverging Mushroom-Forming Fungi Provides Insights into the Origins of Lignocellulose Decay Capabilities.</title>
        <authorList>
            <person name="Nagy L.G."/>
            <person name="Riley R."/>
            <person name="Tritt A."/>
            <person name="Adam C."/>
            <person name="Daum C."/>
            <person name="Floudas D."/>
            <person name="Sun H."/>
            <person name="Yadav J.S."/>
            <person name="Pangilinan J."/>
            <person name="Larsson K.H."/>
            <person name="Matsuura K."/>
            <person name="Barry K."/>
            <person name="Labutti K."/>
            <person name="Kuo R."/>
            <person name="Ohm R.A."/>
            <person name="Bhattacharya S.S."/>
            <person name="Shirouzu T."/>
            <person name="Yoshinaga Y."/>
            <person name="Martin F.M."/>
            <person name="Grigoriev I.V."/>
            <person name="Hibbett D.S."/>
        </authorList>
    </citation>
    <scope>NUCLEOTIDE SEQUENCE [LARGE SCALE GENOMIC DNA]</scope>
    <source>
        <strain evidence="3 4">CBS 109695</strain>
    </source>
</reference>
<dbReference type="Proteomes" id="UP000076532">
    <property type="component" value="Unassembled WGS sequence"/>
</dbReference>
<gene>
    <name evidence="3" type="ORF">FIBSPDRAFT_1041650</name>
</gene>
<evidence type="ECO:0000313" key="3">
    <source>
        <dbReference type="EMBL" id="KZP25176.1"/>
    </source>
</evidence>
<organism evidence="3 4">
    <name type="scientific">Athelia psychrophila</name>
    <dbReference type="NCBI Taxonomy" id="1759441"/>
    <lineage>
        <taxon>Eukaryota</taxon>
        <taxon>Fungi</taxon>
        <taxon>Dikarya</taxon>
        <taxon>Basidiomycota</taxon>
        <taxon>Agaricomycotina</taxon>
        <taxon>Agaricomycetes</taxon>
        <taxon>Agaricomycetidae</taxon>
        <taxon>Atheliales</taxon>
        <taxon>Atheliaceae</taxon>
        <taxon>Athelia</taxon>
    </lineage>
</organism>
<evidence type="ECO:0000313" key="4">
    <source>
        <dbReference type="Proteomes" id="UP000076532"/>
    </source>
</evidence>
<evidence type="ECO:0000259" key="2">
    <source>
        <dbReference type="Pfam" id="PF24883"/>
    </source>
</evidence>
<keyword evidence="4" id="KW-1185">Reference proteome</keyword>
<accession>A0A166NMK0</accession>
<dbReference type="InterPro" id="IPR027417">
    <property type="entry name" value="P-loop_NTPase"/>
</dbReference>